<dbReference type="GO" id="GO:0006629">
    <property type="term" value="P:lipid metabolic process"/>
    <property type="evidence" value="ECO:0007669"/>
    <property type="project" value="InterPro"/>
</dbReference>
<dbReference type="InterPro" id="IPR029058">
    <property type="entry name" value="AB_hydrolase_fold"/>
</dbReference>
<dbReference type="AlphaFoldDB" id="A0A852YXT7"/>
<dbReference type="SUPFAM" id="SSF53474">
    <property type="entry name" value="alpha/beta-Hydrolases"/>
    <property type="match status" value="1"/>
</dbReference>
<dbReference type="GO" id="GO:0004806">
    <property type="term" value="F:triacylglycerol lipase activity"/>
    <property type="evidence" value="ECO:0007669"/>
    <property type="project" value="UniProtKB-EC"/>
</dbReference>
<dbReference type="RefSeq" id="WP_179534833.1">
    <property type="nucleotide sequence ID" value="NZ_JACBYW010000002.1"/>
</dbReference>
<accession>A0A852YXT7</accession>
<dbReference type="InterPro" id="IPR051218">
    <property type="entry name" value="Sec_MonoDiacylglyc_Lipase"/>
</dbReference>
<keyword evidence="3" id="KW-1185">Reference proteome</keyword>
<evidence type="ECO:0000259" key="1">
    <source>
        <dbReference type="Pfam" id="PF01764"/>
    </source>
</evidence>
<evidence type="ECO:0000313" key="2">
    <source>
        <dbReference type="EMBL" id="NYH78359.1"/>
    </source>
</evidence>
<dbReference type="PANTHER" id="PTHR45856:SF24">
    <property type="entry name" value="FUNGAL LIPASE-LIKE DOMAIN-CONTAINING PROTEIN"/>
    <property type="match status" value="1"/>
</dbReference>
<dbReference type="EC" id="3.1.1.3" evidence="2"/>
<dbReference type="Proteomes" id="UP000548304">
    <property type="component" value="Unassembled WGS sequence"/>
</dbReference>
<dbReference type="CDD" id="cd00519">
    <property type="entry name" value="Lipase_3"/>
    <property type="match status" value="1"/>
</dbReference>
<dbReference type="EMBL" id="JACBYW010000002">
    <property type="protein sequence ID" value="NYH78359.1"/>
    <property type="molecule type" value="Genomic_DNA"/>
</dbReference>
<dbReference type="PANTHER" id="PTHR45856">
    <property type="entry name" value="ALPHA/BETA-HYDROLASES SUPERFAMILY PROTEIN"/>
    <property type="match status" value="1"/>
</dbReference>
<dbReference type="InterPro" id="IPR002921">
    <property type="entry name" value="Fungal_lipase-type"/>
</dbReference>
<comment type="caution">
    <text evidence="2">The sequence shown here is derived from an EMBL/GenBank/DDBJ whole genome shotgun (WGS) entry which is preliminary data.</text>
</comment>
<protein>
    <submittedName>
        <fullName evidence="2">Triacylglycerol lipase</fullName>
        <ecNumber evidence="2">3.1.1.3</ecNumber>
    </submittedName>
</protein>
<gene>
    <name evidence="2" type="ORF">FHR84_001681</name>
</gene>
<keyword evidence="2" id="KW-0378">Hydrolase</keyword>
<dbReference type="Gene3D" id="3.40.50.1820">
    <property type="entry name" value="alpha/beta hydrolase"/>
    <property type="match status" value="1"/>
</dbReference>
<dbReference type="Pfam" id="PF01764">
    <property type="entry name" value="Lipase_3"/>
    <property type="match status" value="1"/>
</dbReference>
<proteinExistence type="predicted"/>
<feature type="domain" description="Fungal lipase-type" evidence="1">
    <location>
        <begin position="75"/>
        <end position="208"/>
    </location>
</feature>
<organism evidence="2 3">
    <name type="scientific">Actinopolyspora biskrensis</name>
    <dbReference type="NCBI Taxonomy" id="1470178"/>
    <lineage>
        <taxon>Bacteria</taxon>
        <taxon>Bacillati</taxon>
        <taxon>Actinomycetota</taxon>
        <taxon>Actinomycetes</taxon>
        <taxon>Actinopolysporales</taxon>
        <taxon>Actinopolysporaceae</taxon>
        <taxon>Actinopolyspora</taxon>
    </lineage>
</organism>
<name>A0A852YXT7_9ACTN</name>
<sequence length="272" mass="30472">MSVPELDHTVTDYRLEHAYWLAKAAELAYAGEDEMRSTTSEWGFDRFRYFHGETDASLPIQDTQGFVAASENMIIVAFRGTEPERLKDWLSDADVLVESGPADTGTVHQGFNRALDAVHRQVHETVDEFGDNDQTLWFTGHSLGGALAMLASARMYFETPSTLADGVYTFGQPRTCDRLLANAYDEVFVERTFRFVNNNDVVAQVPPEPVFHHVNDVRYFDAHGALHEDLSVAEEVTDSVAGFTGDLFAPVGDGVRDHFIDNYVQRLEQNLS</sequence>
<reference evidence="2 3" key="1">
    <citation type="submission" date="2020-07" db="EMBL/GenBank/DDBJ databases">
        <title>Genomic Encyclopedia of Type Strains, Phase III (KMG-III): the genomes of soil and plant-associated and newly described type strains.</title>
        <authorList>
            <person name="Whitman W."/>
        </authorList>
    </citation>
    <scope>NUCLEOTIDE SEQUENCE [LARGE SCALE GENOMIC DNA]</scope>
    <source>
        <strain evidence="2 3">CECT 8576</strain>
    </source>
</reference>
<evidence type="ECO:0000313" key="3">
    <source>
        <dbReference type="Proteomes" id="UP000548304"/>
    </source>
</evidence>